<evidence type="ECO:0000256" key="1">
    <source>
        <dbReference type="SAM" id="MobiDB-lite"/>
    </source>
</evidence>
<proteinExistence type="predicted"/>
<dbReference type="OrthoDB" id="5409271at2759"/>
<gene>
    <name evidence="2" type="ORF">D0Z07_3818</name>
</gene>
<accession>A0A9P7AXS5</accession>
<sequence length="173" mass="18707">MAFTHRTDQKLLTATQDVTPPPAYVHDPTFQASVFDFEEFDDDDERLSSIHLRINTPLTVKGDHNLIAVDAALSASKIAGAVVSALKQMSMDEHGIPMIDENGRPRSIKVEVRAETAIDGSKNVVGEKAVLAATFPGGPVRKKAETSRSGVGLKRQRAQSEPLDSGGKRSRSE</sequence>
<dbReference type="AlphaFoldDB" id="A0A9P7AXS5"/>
<protein>
    <submittedName>
        <fullName evidence="2">Uncharacterized protein</fullName>
    </submittedName>
</protein>
<evidence type="ECO:0000313" key="3">
    <source>
        <dbReference type="Proteomes" id="UP000785200"/>
    </source>
</evidence>
<feature type="region of interest" description="Disordered" evidence="1">
    <location>
        <begin position="136"/>
        <end position="173"/>
    </location>
</feature>
<name>A0A9P7AXS5_9HELO</name>
<reference evidence="2" key="1">
    <citation type="submission" date="2019-07" db="EMBL/GenBank/DDBJ databases">
        <title>Hyphodiscus hymeniophilus genome sequencing and assembly.</title>
        <authorList>
            <person name="Kramer G."/>
            <person name="Nodwell J."/>
        </authorList>
    </citation>
    <scope>NUCLEOTIDE SEQUENCE</scope>
    <source>
        <strain evidence="2">ATCC 34498</strain>
    </source>
</reference>
<evidence type="ECO:0000313" key="2">
    <source>
        <dbReference type="EMBL" id="KAG0649557.1"/>
    </source>
</evidence>
<organism evidence="2 3">
    <name type="scientific">Hyphodiscus hymeniophilus</name>
    <dbReference type="NCBI Taxonomy" id="353542"/>
    <lineage>
        <taxon>Eukaryota</taxon>
        <taxon>Fungi</taxon>
        <taxon>Dikarya</taxon>
        <taxon>Ascomycota</taxon>
        <taxon>Pezizomycotina</taxon>
        <taxon>Leotiomycetes</taxon>
        <taxon>Helotiales</taxon>
        <taxon>Hyphodiscaceae</taxon>
        <taxon>Hyphodiscus</taxon>
    </lineage>
</organism>
<keyword evidence="3" id="KW-1185">Reference proteome</keyword>
<comment type="caution">
    <text evidence="2">The sequence shown here is derived from an EMBL/GenBank/DDBJ whole genome shotgun (WGS) entry which is preliminary data.</text>
</comment>
<dbReference type="EMBL" id="VNKQ01000007">
    <property type="protein sequence ID" value="KAG0649557.1"/>
    <property type="molecule type" value="Genomic_DNA"/>
</dbReference>
<dbReference type="Proteomes" id="UP000785200">
    <property type="component" value="Unassembled WGS sequence"/>
</dbReference>